<feature type="non-terminal residue" evidence="1">
    <location>
        <position position="1"/>
    </location>
</feature>
<dbReference type="HOGENOM" id="CLU_1282984_0_0_1"/>
<evidence type="ECO:0000313" key="2">
    <source>
        <dbReference type="Proteomes" id="UP000009038"/>
    </source>
</evidence>
<reference evidence="1 2" key="1">
    <citation type="journal article" date="2011" name="Genome Res.">
        <title>Comparative genomics of citric-acid-producing Aspergillus niger ATCC 1015 versus enzyme-producing CBS 513.88.</title>
        <authorList>
            <person name="Andersen M.R."/>
            <person name="Salazar M.P."/>
            <person name="Schaap P.J."/>
            <person name="van de Vondervoort P.J."/>
            <person name="Culley D."/>
            <person name="Thykaer J."/>
            <person name="Frisvad J.C."/>
            <person name="Nielsen K.F."/>
            <person name="Albang R."/>
            <person name="Albermann K."/>
            <person name="Berka R.M."/>
            <person name="Braus G.H."/>
            <person name="Braus-Stromeyer S.A."/>
            <person name="Corrochano L.M."/>
            <person name="Dai Z."/>
            <person name="van Dijck P.W."/>
            <person name="Hofmann G."/>
            <person name="Lasure L.L."/>
            <person name="Magnuson J.K."/>
            <person name="Menke H."/>
            <person name="Meijer M."/>
            <person name="Meijer S.L."/>
            <person name="Nielsen J.B."/>
            <person name="Nielsen M.L."/>
            <person name="van Ooyen A.J."/>
            <person name="Pel H.J."/>
            <person name="Poulsen L."/>
            <person name="Samson R.A."/>
            <person name="Stam H."/>
            <person name="Tsang A."/>
            <person name="van den Brink J.M."/>
            <person name="Atkins A."/>
            <person name="Aerts A."/>
            <person name="Shapiro H."/>
            <person name="Pangilinan J."/>
            <person name="Salamov A."/>
            <person name="Lou Y."/>
            <person name="Lindquist E."/>
            <person name="Lucas S."/>
            <person name="Grimwood J."/>
            <person name="Grigoriev I.V."/>
            <person name="Kubicek C.P."/>
            <person name="Martinez D."/>
            <person name="van Peij N.N."/>
            <person name="Roubos J.A."/>
            <person name="Nielsen J."/>
            <person name="Baker S.E."/>
        </authorList>
    </citation>
    <scope>NUCLEOTIDE SEQUENCE [LARGE SCALE GENOMIC DNA]</scope>
    <source>
        <strain evidence="2">ATCC 1015 / CBS 113.46 / FGSC A1144 / LSHB Ac4 / NCTC 3858a / NRRL 328 / USDA 3528.7</strain>
    </source>
</reference>
<dbReference type="OrthoDB" id="1878542at2759"/>
<dbReference type="EMBL" id="ACJE01000019">
    <property type="protein sequence ID" value="EHA20068.1"/>
    <property type="molecule type" value="Genomic_DNA"/>
</dbReference>
<evidence type="ECO:0000313" key="1">
    <source>
        <dbReference type="EMBL" id="EHA20068.1"/>
    </source>
</evidence>
<gene>
    <name evidence="1" type="ORF">ASPNIDRAFT_125331</name>
</gene>
<dbReference type="STRING" id="380704.G3YBT2"/>
<protein>
    <submittedName>
        <fullName evidence="1">Uncharacterized protein</fullName>
    </submittedName>
</protein>
<organism evidence="1 2">
    <name type="scientific">Aspergillus niger (strain ATCC 1015 / CBS 113.46 / FGSC A1144 / LSHB Ac4 / NCTC 3858a / NRRL 328 / USDA 3528.7)</name>
    <dbReference type="NCBI Taxonomy" id="380704"/>
    <lineage>
        <taxon>Eukaryota</taxon>
        <taxon>Fungi</taxon>
        <taxon>Dikarya</taxon>
        <taxon>Ascomycota</taxon>
        <taxon>Pezizomycotina</taxon>
        <taxon>Eurotiomycetes</taxon>
        <taxon>Eurotiomycetidae</taxon>
        <taxon>Eurotiales</taxon>
        <taxon>Aspergillaceae</taxon>
        <taxon>Aspergillus</taxon>
        <taxon>Aspergillus subgen. Circumdati</taxon>
    </lineage>
</organism>
<accession>G3YBT2</accession>
<dbReference type="Proteomes" id="UP000009038">
    <property type="component" value="Unassembled WGS sequence"/>
</dbReference>
<proteinExistence type="predicted"/>
<name>G3YBT2_ASPNA</name>
<sequence length="215" mass="23554">LLDAVLEKGDIVQTIDFRRYSDGGVIRSMPCGEETLREVYSETAEVILEDGECLQGDVVIKADAQETATLIEDALTLGTLLSLYNQHQHQHSYQSHLPSLLALHATLRSAITTQKIQSALSSLRAFQLENGIAQQARDWVLSGAGITRDTDGWWKVMSSRQEGVLGGGMGLVDETGRAFWEWKRARGVGLGEGKGSSGRSSCGIGGLRRKWYAWC</sequence>
<comment type="caution">
    <text evidence="1">The sequence shown here is derived from an EMBL/GenBank/DDBJ whole genome shotgun (WGS) entry which is preliminary data.</text>
</comment>
<dbReference type="AlphaFoldDB" id="G3YBT2"/>